<keyword evidence="7 8" id="KW-0472">Membrane</keyword>
<sequence>MNGRKVVGTLHDRSMPFWCEIDFMKKAGKWRRFPTGDLARVAVFAALIAVLGLPGSVNVFGNLVPITLQTMGVMLAGVILGAWRAALAVAVLLALVATGLPLLAGGRGGLGAFIGPSAGFLIGWLPGAAVTGWLTERAGRSPSLLQLVVACLAGGIGVIYLFGIPVQALVTGASLPAAAALSAAFLPGDVIKAVLASVVARGVQRAYPDAVPAVHRERLRSGWGR</sequence>
<evidence type="ECO:0000256" key="3">
    <source>
        <dbReference type="ARBA" id="ARBA00022448"/>
    </source>
</evidence>
<dbReference type="PANTHER" id="PTHR34295">
    <property type="entry name" value="BIOTIN TRANSPORTER BIOY"/>
    <property type="match status" value="1"/>
</dbReference>
<reference evidence="9 10" key="1">
    <citation type="journal article" date="2021" name="ACS Chem. Biol.">
        <title>Genomic-Led Discovery of a Novel Glycopeptide Antibiotic by Nonomuraea coxensis DSM 45129.</title>
        <authorList>
            <person name="Yushchuk O."/>
            <person name="Vior N.M."/>
            <person name="Andreo-Vidal A."/>
            <person name="Berini F."/>
            <person name="Ruckert C."/>
            <person name="Busche T."/>
            <person name="Binda E."/>
            <person name="Kalinowski J."/>
            <person name="Truman A.W."/>
            <person name="Marinelli F."/>
        </authorList>
    </citation>
    <scope>NUCLEOTIDE SEQUENCE [LARGE SCALE GENOMIC DNA]</scope>
    <source>
        <strain evidence="9 10">DSM 45129</strain>
    </source>
</reference>
<evidence type="ECO:0000256" key="8">
    <source>
        <dbReference type="SAM" id="Phobius"/>
    </source>
</evidence>
<dbReference type="PANTHER" id="PTHR34295:SF4">
    <property type="entry name" value="BIOTIN TRANSPORTER BIOY-RELATED"/>
    <property type="match status" value="1"/>
</dbReference>
<dbReference type="Proteomes" id="UP000824681">
    <property type="component" value="Chromosome"/>
</dbReference>
<evidence type="ECO:0000256" key="2">
    <source>
        <dbReference type="ARBA" id="ARBA00010692"/>
    </source>
</evidence>
<dbReference type="InterPro" id="IPR003784">
    <property type="entry name" value="BioY"/>
</dbReference>
<keyword evidence="5 8" id="KW-0812">Transmembrane</keyword>
<name>A0ABX8U3Q1_9ACTN</name>
<dbReference type="EMBL" id="CP068985">
    <property type="protein sequence ID" value="QYC42290.1"/>
    <property type="molecule type" value="Genomic_DNA"/>
</dbReference>
<evidence type="ECO:0000256" key="1">
    <source>
        <dbReference type="ARBA" id="ARBA00004651"/>
    </source>
</evidence>
<protein>
    <submittedName>
        <fullName evidence="9">Biotin transporter BioY</fullName>
    </submittedName>
</protein>
<accession>A0ABX8U3Q1</accession>
<evidence type="ECO:0000313" key="10">
    <source>
        <dbReference type="Proteomes" id="UP000824681"/>
    </source>
</evidence>
<feature type="transmembrane region" description="Helical" evidence="8">
    <location>
        <begin position="38"/>
        <end position="57"/>
    </location>
</feature>
<evidence type="ECO:0000313" key="9">
    <source>
        <dbReference type="EMBL" id="QYC42290.1"/>
    </source>
</evidence>
<comment type="similarity">
    <text evidence="2">Belongs to the BioY family.</text>
</comment>
<dbReference type="Gene3D" id="1.10.1760.20">
    <property type="match status" value="1"/>
</dbReference>
<keyword evidence="10" id="KW-1185">Reference proteome</keyword>
<gene>
    <name evidence="9" type="primary">bioY</name>
    <name evidence="9" type="ORF">Nocox_23435</name>
</gene>
<keyword evidence="6 8" id="KW-1133">Transmembrane helix</keyword>
<comment type="subcellular location">
    <subcellularLocation>
        <location evidence="1">Cell membrane</location>
        <topology evidence="1">Multi-pass membrane protein</topology>
    </subcellularLocation>
</comment>
<feature type="transmembrane region" description="Helical" evidence="8">
    <location>
        <begin position="144"/>
        <end position="162"/>
    </location>
</feature>
<feature type="transmembrane region" description="Helical" evidence="8">
    <location>
        <begin position="110"/>
        <end position="132"/>
    </location>
</feature>
<evidence type="ECO:0000256" key="6">
    <source>
        <dbReference type="ARBA" id="ARBA00022989"/>
    </source>
</evidence>
<feature type="transmembrane region" description="Helical" evidence="8">
    <location>
        <begin position="85"/>
        <end position="104"/>
    </location>
</feature>
<evidence type="ECO:0000256" key="4">
    <source>
        <dbReference type="ARBA" id="ARBA00022475"/>
    </source>
</evidence>
<proteinExistence type="inferred from homology"/>
<evidence type="ECO:0000256" key="7">
    <source>
        <dbReference type="ARBA" id="ARBA00023136"/>
    </source>
</evidence>
<keyword evidence="4" id="KW-1003">Cell membrane</keyword>
<keyword evidence="3" id="KW-0813">Transport</keyword>
<dbReference type="Pfam" id="PF02632">
    <property type="entry name" value="BioY"/>
    <property type="match status" value="1"/>
</dbReference>
<evidence type="ECO:0000256" key="5">
    <source>
        <dbReference type="ARBA" id="ARBA00022692"/>
    </source>
</evidence>
<organism evidence="9 10">
    <name type="scientific">Nonomuraea coxensis DSM 45129</name>
    <dbReference type="NCBI Taxonomy" id="1122611"/>
    <lineage>
        <taxon>Bacteria</taxon>
        <taxon>Bacillati</taxon>
        <taxon>Actinomycetota</taxon>
        <taxon>Actinomycetes</taxon>
        <taxon>Streptosporangiales</taxon>
        <taxon>Streptosporangiaceae</taxon>
        <taxon>Nonomuraea</taxon>
    </lineage>
</organism>